<dbReference type="Gene3D" id="3.10.20.370">
    <property type="match status" value="2"/>
</dbReference>
<keyword evidence="6" id="KW-0378">Hydrolase</keyword>
<dbReference type="Gene3D" id="3.30.70.270">
    <property type="match status" value="3"/>
</dbReference>
<keyword evidence="3" id="KW-0548">Nucleotidyltransferase</keyword>
<evidence type="ECO:0000256" key="9">
    <source>
        <dbReference type="SAM" id="Coils"/>
    </source>
</evidence>
<dbReference type="EC" id="2.7.7.49" evidence="1"/>
<dbReference type="InterPro" id="IPR001878">
    <property type="entry name" value="Znf_CCHC"/>
</dbReference>
<feature type="compositionally biased region" description="Basic and acidic residues" evidence="10">
    <location>
        <begin position="2865"/>
        <end position="2874"/>
    </location>
</feature>
<dbReference type="InterPro" id="IPR041373">
    <property type="entry name" value="RT_RNaseH"/>
</dbReference>
<evidence type="ECO:0000256" key="4">
    <source>
        <dbReference type="ARBA" id="ARBA00022722"/>
    </source>
</evidence>
<dbReference type="InterPro" id="IPR021109">
    <property type="entry name" value="Peptidase_aspartic_dom_sf"/>
</dbReference>
<organism evidence="14 15">
    <name type="scientific">Cordylochernes scorpioides</name>
    <dbReference type="NCBI Taxonomy" id="51811"/>
    <lineage>
        <taxon>Eukaryota</taxon>
        <taxon>Metazoa</taxon>
        <taxon>Ecdysozoa</taxon>
        <taxon>Arthropoda</taxon>
        <taxon>Chelicerata</taxon>
        <taxon>Arachnida</taxon>
        <taxon>Pseudoscorpiones</taxon>
        <taxon>Cheliferoidea</taxon>
        <taxon>Chernetidae</taxon>
        <taxon>Cordylochernes</taxon>
    </lineage>
</organism>
<dbReference type="Gene3D" id="4.10.60.10">
    <property type="entry name" value="Zinc finger, CCHC-type"/>
    <property type="match status" value="1"/>
</dbReference>
<keyword evidence="8" id="KW-0863">Zinc-finger</keyword>
<keyword evidence="7" id="KW-0695">RNA-directed DNA polymerase</keyword>
<dbReference type="SUPFAM" id="SSF56672">
    <property type="entry name" value="DNA/RNA polymerases"/>
    <property type="match status" value="2"/>
</dbReference>
<dbReference type="InterPro" id="IPR043502">
    <property type="entry name" value="DNA/RNA_pol_sf"/>
</dbReference>
<dbReference type="Pfam" id="PF00078">
    <property type="entry name" value="RVT_1"/>
    <property type="match status" value="1"/>
</dbReference>
<keyword evidence="9" id="KW-0175">Coiled coil</keyword>
<feature type="domain" description="CCHC-type" evidence="11">
    <location>
        <begin position="702"/>
        <end position="717"/>
    </location>
</feature>
<evidence type="ECO:0000259" key="11">
    <source>
        <dbReference type="PROSITE" id="PS50158"/>
    </source>
</evidence>
<feature type="non-terminal residue" evidence="14">
    <location>
        <position position="1"/>
    </location>
</feature>
<dbReference type="CDD" id="cd09274">
    <property type="entry name" value="RNase_HI_RT_Ty3"/>
    <property type="match status" value="2"/>
</dbReference>
<evidence type="ECO:0000256" key="10">
    <source>
        <dbReference type="SAM" id="MobiDB-lite"/>
    </source>
</evidence>
<feature type="domain" description="CCHC-type" evidence="11">
    <location>
        <begin position="680"/>
        <end position="695"/>
    </location>
</feature>
<dbReference type="InterPro" id="IPR012337">
    <property type="entry name" value="RNaseH-like_sf"/>
</dbReference>
<keyword evidence="15" id="KW-1185">Reference proteome</keyword>
<evidence type="ECO:0000256" key="8">
    <source>
        <dbReference type="PROSITE-ProRule" id="PRU00047"/>
    </source>
</evidence>
<protein>
    <recommendedName>
        <fullName evidence="1">RNA-directed DNA polymerase</fullName>
        <ecNumber evidence="1">2.7.7.49</ecNumber>
    </recommendedName>
</protein>
<evidence type="ECO:0000256" key="2">
    <source>
        <dbReference type="ARBA" id="ARBA00022679"/>
    </source>
</evidence>
<evidence type="ECO:0000256" key="6">
    <source>
        <dbReference type="ARBA" id="ARBA00022801"/>
    </source>
</evidence>
<dbReference type="SMART" id="SM00343">
    <property type="entry name" value="ZnF_C2HC"/>
    <property type="match status" value="3"/>
</dbReference>
<dbReference type="InterPro" id="IPR050951">
    <property type="entry name" value="Retrovirus_Pol_polyprotein"/>
</dbReference>
<keyword evidence="4" id="KW-0540">Nuclease</keyword>
<dbReference type="PANTHER" id="PTHR37984:SF5">
    <property type="entry name" value="PROTEIN NYNRIN-LIKE"/>
    <property type="match status" value="1"/>
</dbReference>
<dbReference type="CDD" id="cd00303">
    <property type="entry name" value="retropepsin_like"/>
    <property type="match status" value="1"/>
</dbReference>
<feature type="region of interest" description="Disordered" evidence="10">
    <location>
        <begin position="2857"/>
        <end position="2949"/>
    </location>
</feature>
<dbReference type="Pfam" id="PF00665">
    <property type="entry name" value="rve"/>
    <property type="match status" value="2"/>
</dbReference>
<dbReference type="InterPro" id="IPR001584">
    <property type="entry name" value="Integrase_cat-core"/>
</dbReference>
<dbReference type="Proteomes" id="UP001235939">
    <property type="component" value="Chromosome 10"/>
</dbReference>
<reference evidence="14 15" key="1">
    <citation type="submission" date="2022-01" db="EMBL/GenBank/DDBJ databases">
        <title>A chromosomal length assembly of Cordylochernes scorpioides.</title>
        <authorList>
            <person name="Zeh D."/>
            <person name="Zeh J."/>
        </authorList>
    </citation>
    <scope>NUCLEOTIDE SEQUENCE [LARGE SCALE GENOMIC DNA]</scope>
    <source>
        <strain evidence="14">IN4F17</strain>
        <tissue evidence="14">Whole Body</tissue>
    </source>
</reference>
<dbReference type="Gene3D" id="1.10.340.70">
    <property type="match status" value="1"/>
</dbReference>
<evidence type="ECO:0000313" key="15">
    <source>
        <dbReference type="Proteomes" id="UP001235939"/>
    </source>
</evidence>
<dbReference type="InterPro" id="IPR041588">
    <property type="entry name" value="Integrase_H2C2"/>
</dbReference>
<dbReference type="EMBL" id="CP092872">
    <property type="protein sequence ID" value="UYV72961.1"/>
    <property type="molecule type" value="Genomic_DNA"/>
</dbReference>
<dbReference type="Gene3D" id="3.10.10.10">
    <property type="entry name" value="HIV Type 1 Reverse Transcriptase, subunit A, domain 1"/>
    <property type="match status" value="1"/>
</dbReference>
<dbReference type="PROSITE" id="PS50158">
    <property type="entry name" value="ZF_CCHC"/>
    <property type="match status" value="2"/>
</dbReference>
<dbReference type="PROSITE" id="PS50994">
    <property type="entry name" value="INTEGRASE"/>
    <property type="match status" value="2"/>
</dbReference>
<dbReference type="Gene3D" id="3.30.420.10">
    <property type="entry name" value="Ribonuclease H-like superfamily/Ribonuclease H"/>
    <property type="match status" value="2"/>
</dbReference>
<dbReference type="PROSITE" id="PS00141">
    <property type="entry name" value="ASP_PROTEASE"/>
    <property type="match status" value="1"/>
</dbReference>
<dbReference type="InterPro" id="IPR036397">
    <property type="entry name" value="RNaseH_sf"/>
</dbReference>
<evidence type="ECO:0000256" key="1">
    <source>
        <dbReference type="ARBA" id="ARBA00012493"/>
    </source>
</evidence>
<evidence type="ECO:0000259" key="12">
    <source>
        <dbReference type="PROSITE" id="PS50878"/>
    </source>
</evidence>
<dbReference type="Pfam" id="PF17917">
    <property type="entry name" value="RT_RNaseH"/>
    <property type="match status" value="2"/>
</dbReference>
<dbReference type="SUPFAM" id="SSF53098">
    <property type="entry name" value="Ribonuclease H-like"/>
    <property type="match status" value="2"/>
</dbReference>
<dbReference type="Pfam" id="PF17921">
    <property type="entry name" value="Integrase_H2C2"/>
    <property type="match status" value="1"/>
</dbReference>
<evidence type="ECO:0000256" key="3">
    <source>
        <dbReference type="ARBA" id="ARBA00022695"/>
    </source>
</evidence>
<proteinExistence type="predicted"/>
<evidence type="ECO:0000259" key="13">
    <source>
        <dbReference type="PROSITE" id="PS50994"/>
    </source>
</evidence>
<dbReference type="InterPro" id="IPR000477">
    <property type="entry name" value="RT_dom"/>
</dbReference>
<keyword evidence="2" id="KW-0808">Transferase</keyword>
<dbReference type="CDD" id="cd01647">
    <property type="entry name" value="RT_LTR"/>
    <property type="match status" value="1"/>
</dbReference>
<feature type="coiled-coil region" evidence="9">
    <location>
        <begin position="463"/>
        <end position="490"/>
    </location>
</feature>
<dbReference type="Gene3D" id="2.40.70.10">
    <property type="entry name" value="Acid Proteases"/>
    <property type="match status" value="1"/>
</dbReference>
<accession>A0ABY6KXY4</accession>
<feature type="compositionally biased region" description="Basic and acidic residues" evidence="10">
    <location>
        <begin position="2915"/>
        <end position="2937"/>
    </location>
</feature>
<feature type="domain" description="Reverse transcriptase" evidence="12">
    <location>
        <begin position="864"/>
        <end position="1049"/>
    </location>
</feature>
<dbReference type="Pfam" id="PF00098">
    <property type="entry name" value="zf-CCHC"/>
    <property type="match status" value="2"/>
</dbReference>
<dbReference type="InterPro" id="IPR001969">
    <property type="entry name" value="Aspartic_peptidase_AS"/>
</dbReference>
<keyword evidence="8" id="KW-0479">Metal-binding</keyword>
<feature type="region of interest" description="Disordered" evidence="10">
    <location>
        <begin position="1714"/>
        <end position="1734"/>
    </location>
</feature>
<dbReference type="PANTHER" id="PTHR37984">
    <property type="entry name" value="PROTEIN CBG26694"/>
    <property type="match status" value="1"/>
</dbReference>
<feature type="domain" description="Integrase catalytic" evidence="13">
    <location>
        <begin position="1391"/>
        <end position="1549"/>
    </location>
</feature>
<sequence length="2949" mass="335141">MKKKEEADKIDLFMYLMGDRADDIFRTFKFEKEEEAKKIDSVLKAFDSHFCVRKNIIYECAKFNSRIQEDREPVDEFITSLYKLADSCEFEGLHEQLIRDRIVVGVRDKALSERMQLDSELTLEKAVKMVRQQQVDLQRPSTSQKVNKVAAVEDSSNLDDDEGECRRRWTAEIQVNGKQVKFKLDSQADVTCVPLCLFKKIMGQQRLVESDINIRAAEFSKLQTVSMFILTLRNGNYEIKEKIYIIHRLSEPLLSRQACELLNLARWIEVGATRINPIKEFPEVFEGLGQFGNPYEIKLKTGAKPYAVHTPRRIPIPLMEKLKTRLDIPGKELLDADALSRQPLLTTEGGENERPTSAHINAVLSCITDKDEMLTKVFEAQQEDTTLKAVVNYLEQGWPDKKKMSQALLSYWHVKDELGVQNGLLMRSCRLVIPASMKLEILDKLHASRTYFITKEDILAFKMAKVKADLDDIEDNLKQAIDILKEQVNKSHQSGNAMFFKEAIEGIPEFDGSTVPIKKWLQEIDDNAILFGWTDLHTLVVAKKLLTGVAKLWLRSQPTFSTWPDLKEAITNEFDNPIDSRNIHILLTKRKKKQFESYYEYFLKMRELGSQGNLEEAVIIQYVIDGIPDQEFNKSILYGSTSYSDFKIKLKNYEMIKSKSNTNSTTSKVIPKPIDDKESKCFNCGKRGHLSRECRFKDLGKKCFSCNSFGHIANQCPTRSNANTLVKQVQTKPHDEKQNYLAETTQKGRMYKEIKINDHELQALIDTGSQLNLIRIDRYLAIGSPSFDADDRFISGIGNKRVKLLGKFKAEVKIDDVLFVTIFNIVPEDSMKVEVIIGDEMLKEVHFSVVGDNIQIKPIQDDWIGQIGNVFHTESCPLDLAHITDPQLAKDILSIQKNYNPKEIKTTSIETKIILKTEVPLIDKLQAARLFSTIDLKNGFFHIPVAEDSRKLTSFVVPNGQYEFLKTPFGLCNAPAKFQRFINSIFAEEIQKGIVLTYLDDIVIPANDAEEALKRLKHVLKRAEEYGLQINWEKCQILKSEITYLGHEIKDGVIRPSDDKVTAVKRFPELKTIKQLQSFLGLTGYFRKFIKNYSIIAKPLSDMLKTNANFMMGPDQKQAFQDLKQILTSKPILKIYQVGARTELHTDASKFGFGAILLQEDVDKKMHPVHYMSKKTNEAQQKYSSYELEVLAVVEAVKKLRIYLLGIKFKILTDCSAFTMTLKKKDLTTRVARWALLLEEYDYTIEHRPGSGMKHVDALSRNPVSMMIQTDTLVEKIRNAQGRDPLIKALLVIVKEKQVYDGYFEENNLLWKEVEGDRTLVIPKGMEMEIIKLAHEEGHFGVQKNFEMLKKEYYITDLKSKIKKYIQNCIPCILSNRKHGKQEGMLHPISKGDTPLDTYHIDHLGPLASTRKDYNYLLVITDGFTKFTWIYPTKTTRTSEVIQKLESQQQIFGNPRRIITDQGTAFTSNDFKEYCKEESIEHCCITTGVPRGNGQVERINRTIVSVLTKLSIDNPQEWHKHVRKLQKALNSTHQRSIRMSPFELLVGVKMRKEDLRLLEMIEEDLALTFDEERDQKRKAAKQEILKIQEENRNTFNKKRKKAFVYKEGDLVVIQKTQFATKSKLYPKYIGPYKVIKIKPNDRYNVEKFADFEGPNRTSCSADLMKPWFTQDEYPSELSEADEVQDGRIVVAEATTAEADSCADGLLEVEDHTIHHDPSTISQSSEGREVHLDEGGAGPVSGCRAMRHAHHLVPRELADSRGFQKRLFNGGVGCFLIHFEEADARQDHLLLADLHAIQLVGQGGGNSWDGIGVANWWEWIQGSGSGGVIAGGRSWRGQGNSALIGEKPGWMTVEEAGGPGSLYEFEGSKLQGGAAGGSRLVLEWEALGTAVGALGSVPVSSRGAGTAFMATFTAVEAPGISGALGRVVAEATTAEADACADGLLEVEDHSIYHDPSAVAQSSEGVEVHLDEGGAGPVSGCRTVRNAHHLVPSYQFKEYNEETETFETFYERLEQFLILEEAGDEKKKAYLLTLMGSKTYGVLKNLCSPILPKDKTFDNLIDILKRHFSPKRSIVVERFIFFKRMQLKEESISDYLVEIKRLASSCNFGNFLEDSLRDKMVCGLYNAKIQNRILSEGDISLAKVIEIALSMEAAEKNTKLFHLEQGEDCVDKLRMERKVESNFQNGKCKHCGKQHKELCRFKEAICSKCNKKGHIASICWSSRRNLRQHQNQPGNIHQIGDQEEEDEYVQKIISVTIPEYKINFASSDPPYLMELKVEGNFIKFEMDTGSGLTLISEKDFKNSLQHLKLEKASIIVRTYDGHLVTEEGIRPLDHKVQAIQKAKTPTNISELRSFLGLVNFYGKFIPNLPELLKPLHELLHKKRPWVWTKECGEAIVKCKNSITSERVLVPYDATLPLCLATDASQIGVGAVLSHIIEGQERPIMFASRTLSEAEQNYSQIEKEALAIIYGITKFHQFIYGRKFILITDHKPLVTILGSRSGIPTLSTSRLQHWALILSAYTYDIKFRRTQDHGNADLLSRFPVGCEEIPRLNNVYALSYVEELPITAEEIATETEKDEVLSLAKFYTQRGRPEKVADHLRPYFQRKLELTVDGECLVWGMRVVIPPSLRIKMLNCLHETHSVVDSHSKWIEAIPMRETTTRKTIEQLRRLFSSYGLPEELVSDNGPQFTGSEMKGFLEGNGIKQTLIPAYHPQSNGLAERAVRTIKTALDKNKRKIGDTIQDTLSKVLLAYRSTPHVTTGKTPSELFIGRALRTRVSLIHPSLASRVRDQQARQMKYDRRTHLEEFQIDDLVWCKNFRGGDKWIPGKIVGKKGTRVYTILIHGQVKAYHRDQIRKRWRNGEEDESGDGERQPEHSRGAGPSAIISEVVRDRGYMESLSPGLTSQRSDQDSEVQSDTDDGKSLEPLRSLDPEALKEEGPVLRRNPPRARRPP</sequence>
<evidence type="ECO:0000313" key="14">
    <source>
        <dbReference type="EMBL" id="UYV72961.1"/>
    </source>
</evidence>
<dbReference type="InterPro" id="IPR043128">
    <property type="entry name" value="Rev_trsase/Diguanyl_cyclase"/>
</dbReference>
<dbReference type="SUPFAM" id="SSF50630">
    <property type="entry name" value="Acid proteases"/>
    <property type="match status" value="1"/>
</dbReference>
<dbReference type="SUPFAM" id="SSF57756">
    <property type="entry name" value="Retrovirus zinc finger-like domains"/>
    <property type="match status" value="1"/>
</dbReference>
<name>A0ABY6KXY4_9ARAC</name>
<feature type="domain" description="Integrase catalytic" evidence="13">
    <location>
        <begin position="2595"/>
        <end position="2769"/>
    </location>
</feature>
<dbReference type="PROSITE" id="PS50878">
    <property type="entry name" value="RT_POL"/>
    <property type="match status" value="1"/>
</dbReference>
<evidence type="ECO:0000256" key="7">
    <source>
        <dbReference type="ARBA" id="ARBA00022918"/>
    </source>
</evidence>
<keyword evidence="8" id="KW-0862">Zinc</keyword>
<keyword evidence="5" id="KW-0255">Endonuclease</keyword>
<gene>
    <name evidence="14" type="ORF">LAZ67_10001280</name>
</gene>
<evidence type="ECO:0000256" key="5">
    <source>
        <dbReference type="ARBA" id="ARBA00022759"/>
    </source>
</evidence>
<dbReference type="InterPro" id="IPR036875">
    <property type="entry name" value="Znf_CCHC_sf"/>
</dbReference>